<evidence type="ECO:0000259" key="1">
    <source>
        <dbReference type="Pfam" id="PF07883"/>
    </source>
</evidence>
<evidence type="ECO:0000313" key="2">
    <source>
        <dbReference type="EMBL" id="RVU23206.1"/>
    </source>
</evidence>
<organism evidence="2 3">
    <name type="scientific">Streptomyces antnestii</name>
    <dbReference type="NCBI Taxonomy" id="2494256"/>
    <lineage>
        <taxon>Bacteria</taxon>
        <taxon>Bacillati</taxon>
        <taxon>Actinomycetota</taxon>
        <taxon>Actinomycetes</taxon>
        <taxon>Kitasatosporales</taxon>
        <taxon>Streptomycetaceae</taxon>
        <taxon>Streptomyces</taxon>
    </lineage>
</organism>
<dbReference type="RefSeq" id="WP_127829490.1">
    <property type="nucleotide sequence ID" value="NZ_RZYA01000008.1"/>
</dbReference>
<dbReference type="InterPro" id="IPR011051">
    <property type="entry name" value="RmlC_Cupin_sf"/>
</dbReference>
<dbReference type="Gene3D" id="2.60.120.10">
    <property type="entry name" value="Jelly Rolls"/>
    <property type="match status" value="1"/>
</dbReference>
<dbReference type="SUPFAM" id="SSF51182">
    <property type="entry name" value="RmlC-like cupins"/>
    <property type="match status" value="1"/>
</dbReference>
<dbReference type="Pfam" id="PF07883">
    <property type="entry name" value="Cupin_2"/>
    <property type="match status" value="1"/>
</dbReference>
<dbReference type="Proteomes" id="UP000283128">
    <property type="component" value="Unassembled WGS sequence"/>
</dbReference>
<comment type="caution">
    <text evidence="2">The sequence shown here is derived from an EMBL/GenBank/DDBJ whole genome shotgun (WGS) entry which is preliminary data.</text>
</comment>
<accession>A0A437PLN3</accession>
<dbReference type="InterPro" id="IPR014710">
    <property type="entry name" value="RmlC-like_jellyroll"/>
</dbReference>
<dbReference type="InterPro" id="IPR013096">
    <property type="entry name" value="Cupin_2"/>
</dbReference>
<proteinExistence type="predicted"/>
<reference evidence="2 3" key="1">
    <citation type="submission" date="2019-01" db="EMBL/GenBank/DDBJ databases">
        <title>Genome sequences of Streptomyces and Rhizobium isolates collected from root and soil.</title>
        <authorList>
            <person name="Chhettri S."/>
            <person name="Sevigny J.L."/>
            <person name="Sen A."/>
            <person name="Ennis N."/>
            <person name="Tisa L."/>
        </authorList>
    </citation>
    <scope>NUCLEOTIDE SEQUENCE [LARGE SCALE GENOMIC DNA]</scope>
    <source>
        <strain evidence="2 3">San01</strain>
    </source>
</reference>
<keyword evidence="3" id="KW-1185">Reference proteome</keyword>
<dbReference type="EMBL" id="RZYA01000008">
    <property type="protein sequence ID" value="RVU23206.1"/>
    <property type="molecule type" value="Genomic_DNA"/>
</dbReference>
<dbReference type="AlphaFoldDB" id="A0A437PLN3"/>
<name>A0A437PLN3_9ACTN</name>
<sequence length="116" mass="12800">MPLEPRQELGADLLIDEDQVKCWVETVPPGEQRPAHTHRHPWVTVVLSGAHGESLDENGELIKTVTLETGQVGAQPRRVPAHAALRHYVRNLSDQTFVMVAIELRTPTAPEEGPSS</sequence>
<protein>
    <submittedName>
        <fullName evidence="2">Cupin domain-containing protein</fullName>
    </submittedName>
</protein>
<feature type="domain" description="Cupin type-2" evidence="1">
    <location>
        <begin position="24"/>
        <end position="102"/>
    </location>
</feature>
<dbReference type="OrthoDB" id="4569726at2"/>
<evidence type="ECO:0000313" key="3">
    <source>
        <dbReference type="Proteomes" id="UP000283128"/>
    </source>
</evidence>
<gene>
    <name evidence="2" type="ORF">EOT10_19450</name>
</gene>